<dbReference type="EMBL" id="CM043020">
    <property type="protein sequence ID" value="KAI4459705.1"/>
    <property type="molecule type" value="Genomic_DNA"/>
</dbReference>
<accession>A0ACB9SYQ0</accession>
<proteinExistence type="predicted"/>
<evidence type="ECO:0000313" key="2">
    <source>
        <dbReference type="Proteomes" id="UP001056778"/>
    </source>
</evidence>
<reference evidence="1" key="1">
    <citation type="submission" date="2022-04" db="EMBL/GenBank/DDBJ databases">
        <title>Chromosome-scale genome assembly of Holotrichia oblita Faldermann.</title>
        <authorList>
            <person name="Rongchong L."/>
        </authorList>
    </citation>
    <scope>NUCLEOTIDE SEQUENCE</scope>
    <source>
        <strain evidence="1">81SQS9</strain>
    </source>
</reference>
<protein>
    <submittedName>
        <fullName evidence="1">Apontic</fullName>
    </submittedName>
</protein>
<sequence length="298" mass="35119">MSDKRSRSENWSNTEKNLLIEFIKDEIPVIENKKKMTIFNKDKTAAWERIARKLQIEGYTRDIKRIREQWLRMKISAKKTISIFKKQCYQTGGGPPPANPTDMDWYISKLVPQDFIEDVSIFDSDTTGNISADPFETIENNSTNTSTLPKKIIKEDRAENISTNLINDYSRKRTHSEMSATSTDCIAMDSETEEEIHIVIEKDPEPPSNTTTPSRKLKGCRSMKEKSISVYEEKLYELNRMRIQKVMQESREMHELKIQHEKEMHKLKIENEKEMHELRKRNERDYHAVRMKLLESIE</sequence>
<comment type="caution">
    <text evidence="1">The sequence shown here is derived from an EMBL/GenBank/DDBJ whole genome shotgun (WGS) entry which is preliminary data.</text>
</comment>
<dbReference type="Proteomes" id="UP001056778">
    <property type="component" value="Chromosome 6"/>
</dbReference>
<gene>
    <name evidence="1" type="ORF">MML48_6g00007297</name>
</gene>
<name>A0ACB9SYQ0_HOLOL</name>
<evidence type="ECO:0000313" key="1">
    <source>
        <dbReference type="EMBL" id="KAI4459705.1"/>
    </source>
</evidence>
<keyword evidence="2" id="KW-1185">Reference proteome</keyword>
<organism evidence="1 2">
    <name type="scientific">Holotrichia oblita</name>
    <name type="common">Chafer beetle</name>
    <dbReference type="NCBI Taxonomy" id="644536"/>
    <lineage>
        <taxon>Eukaryota</taxon>
        <taxon>Metazoa</taxon>
        <taxon>Ecdysozoa</taxon>
        <taxon>Arthropoda</taxon>
        <taxon>Hexapoda</taxon>
        <taxon>Insecta</taxon>
        <taxon>Pterygota</taxon>
        <taxon>Neoptera</taxon>
        <taxon>Endopterygota</taxon>
        <taxon>Coleoptera</taxon>
        <taxon>Polyphaga</taxon>
        <taxon>Scarabaeiformia</taxon>
        <taxon>Scarabaeidae</taxon>
        <taxon>Melolonthinae</taxon>
        <taxon>Holotrichia</taxon>
    </lineage>
</organism>